<reference evidence="5" key="1">
    <citation type="submission" date="2020-12" db="EMBL/GenBank/DDBJ databases">
        <authorList>
            <person name="Iha C."/>
        </authorList>
    </citation>
    <scope>NUCLEOTIDE SEQUENCE</scope>
</reference>
<keyword evidence="2" id="KW-0106">Calcium</keyword>
<feature type="compositionally biased region" description="Basic and acidic residues" evidence="3">
    <location>
        <begin position="35"/>
        <end position="50"/>
    </location>
</feature>
<dbReference type="InterPro" id="IPR002048">
    <property type="entry name" value="EF_hand_dom"/>
</dbReference>
<dbReference type="InterPro" id="IPR008406">
    <property type="entry name" value="DRM/ARP"/>
</dbReference>
<keyword evidence="6" id="KW-1185">Reference proteome</keyword>
<name>A0A8S1J9M3_9CHLO</name>
<dbReference type="OrthoDB" id="504540at2759"/>
<sequence length="170" mass="18769">MATLLKGIFKQGSGEMAKTPSFNDFSLCAQDAVETEMKRTSEDGGERPSLERSSGGSPVGSPSGARKDVWQGVFNPGRNFNMDKVGKNYFDHVENPKSSPTTWEYIVKADHLKQLSFAHFDKNADGFITADELRETLGHGANVEGLIKQADRNGDGKIDYMEFCDLLRKT</sequence>
<feature type="compositionally biased region" description="Low complexity" evidence="3">
    <location>
        <begin position="53"/>
        <end position="64"/>
    </location>
</feature>
<protein>
    <recommendedName>
        <fullName evidence="4">EF-hand domain-containing protein</fullName>
    </recommendedName>
</protein>
<evidence type="ECO:0000256" key="2">
    <source>
        <dbReference type="ARBA" id="ARBA00022837"/>
    </source>
</evidence>
<dbReference type="PROSITE" id="PS50222">
    <property type="entry name" value="EF_HAND_2"/>
    <property type="match status" value="1"/>
</dbReference>
<dbReference type="AlphaFoldDB" id="A0A8S1J9M3"/>
<evidence type="ECO:0000256" key="1">
    <source>
        <dbReference type="ARBA" id="ARBA00010502"/>
    </source>
</evidence>
<dbReference type="Gene3D" id="1.10.238.10">
    <property type="entry name" value="EF-hand"/>
    <property type="match status" value="1"/>
</dbReference>
<feature type="domain" description="EF-hand" evidence="4">
    <location>
        <begin position="138"/>
        <end position="170"/>
    </location>
</feature>
<dbReference type="InterPro" id="IPR018247">
    <property type="entry name" value="EF_Hand_1_Ca_BS"/>
</dbReference>
<dbReference type="Proteomes" id="UP000708148">
    <property type="component" value="Unassembled WGS sequence"/>
</dbReference>
<evidence type="ECO:0000313" key="5">
    <source>
        <dbReference type="EMBL" id="CAD7704063.1"/>
    </source>
</evidence>
<dbReference type="InterPro" id="IPR011992">
    <property type="entry name" value="EF-hand-dom_pair"/>
</dbReference>
<dbReference type="Pfam" id="PF05564">
    <property type="entry name" value="Auxin_repressed"/>
    <property type="match status" value="1"/>
</dbReference>
<dbReference type="EMBL" id="CAJHUC010002618">
    <property type="protein sequence ID" value="CAD7704063.1"/>
    <property type="molecule type" value="Genomic_DNA"/>
</dbReference>
<comment type="caution">
    <text evidence="5">The sequence shown here is derived from an EMBL/GenBank/DDBJ whole genome shotgun (WGS) entry which is preliminary data.</text>
</comment>
<gene>
    <name evidence="5" type="ORF">OSTQU699_LOCUS9420</name>
</gene>
<evidence type="ECO:0000256" key="3">
    <source>
        <dbReference type="SAM" id="MobiDB-lite"/>
    </source>
</evidence>
<dbReference type="CDD" id="cd00051">
    <property type="entry name" value="EFh"/>
    <property type="match status" value="1"/>
</dbReference>
<feature type="region of interest" description="Disordered" evidence="3">
    <location>
        <begin position="35"/>
        <end position="72"/>
    </location>
</feature>
<accession>A0A8S1J9M3</accession>
<evidence type="ECO:0000259" key="4">
    <source>
        <dbReference type="PROSITE" id="PS50222"/>
    </source>
</evidence>
<organism evidence="5 6">
    <name type="scientific">Ostreobium quekettii</name>
    <dbReference type="NCBI Taxonomy" id="121088"/>
    <lineage>
        <taxon>Eukaryota</taxon>
        <taxon>Viridiplantae</taxon>
        <taxon>Chlorophyta</taxon>
        <taxon>core chlorophytes</taxon>
        <taxon>Ulvophyceae</taxon>
        <taxon>TCBD clade</taxon>
        <taxon>Bryopsidales</taxon>
        <taxon>Ostreobineae</taxon>
        <taxon>Ostreobiaceae</taxon>
        <taxon>Ostreobium</taxon>
    </lineage>
</organism>
<dbReference type="GO" id="GO:0005509">
    <property type="term" value="F:calcium ion binding"/>
    <property type="evidence" value="ECO:0007669"/>
    <property type="project" value="InterPro"/>
</dbReference>
<comment type="similarity">
    <text evidence="1">Belongs to the DRM1/ARP family.</text>
</comment>
<dbReference type="Pfam" id="PF13499">
    <property type="entry name" value="EF-hand_7"/>
    <property type="match status" value="1"/>
</dbReference>
<proteinExistence type="inferred from homology"/>
<dbReference type="SUPFAM" id="SSF47473">
    <property type="entry name" value="EF-hand"/>
    <property type="match status" value="1"/>
</dbReference>
<dbReference type="SMART" id="SM00054">
    <property type="entry name" value="EFh"/>
    <property type="match status" value="2"/>
</dbReference>
<dbReference type="PROSITE" id="PS00018">
    <property type="entry name" value="EF_HAND_1"/>
    <property type="match status" value="1"/>
</dbReference>
<evidence type="ECO:0000313" key="6">
    <source>
        <dbReference type="Proteomes" id="UP000708148"/>
    </source>
</evidence>